<feature type="transmembrane region" description="Helical" evidence="6">
    <location>
        <begin position="233"/>
        <end position="253"/>
    </location>
</feature>
<feature type="transmembrane region" description="Helical" evidence="6">
    <location>
        <begin position="176"/>
        <end position="196"/>
    </location>
</feature>
<dbReference type="VEuPathDB" id="FungiDB:MAN_00298"/>
<feature type="transmembrane region" description="Helical" evidence="6">
    <location>
        <begin position="103"/>
        <end position="124"/>
    </location>
</feature>
<dbReference type="OrthoDB" id="196103at2759"/>
<feature type="transmembrane region" description="Helical" evidence="6">
    <location>
        <begin position="268"/>
        <end position="285"/>
    </location>
</feature>
<dbReference type="InterPro" id="IPR051617">
    <property type="entry name" value="UNC-93-like_regulator"/>
</dbReference>
<feature type="transmembrane region" description="Helical" evidence="6">
    <location>
        <begin position="145"/>
        <end position="164"/>
    </location>
</feature>
<comment type="subcellular location">
    <subcellularLocation>
        <location evidence="1">Membrane</location>
        <topology evidence="1">Multi-pass membrane protein</topology>
    </subcellularLocation>
</comment>
<feature type="transmembrane region" description="Helical" evidence="6">
    <location>
        <begin position="12"/>
        <end position="33"/>
    </location>
</feature>
<evidence type="ECO:0000256" key="3">
    <source>
        <dbReference type="ARBA" id="ARBA00022989"/>
    </source>
</evidence>
<keyword evidence="8" id="KW-1185">Reference proteome</keyword>
<protein>
    <submittedName>
        <fullName evidence="7">DUF895 domain membrane protein</fullName>
    </submittedName>
</protein>
<feature type="transmembrane region" description="Helical" evidence="6">
    <location>
        <begin position="378"/>
        <end position="397"/>
    </location>
</feature>
<feature type="transmembrane region" description="Helical" evidence="6">
    <location>
        <begin position="78"/>
        <end position="97"/>
    </location>
</feature>
<feature type="non-terminal residue" evidence="7">
    <location>
        <position position="1"/>
    </location>
</feature>
<keyword evidence="3 6" id="KW-1133">Transmembrane helix</keyword>
<feature type="region of interest" description="Disordered" evidence="5">
    <location>
        <begin position="452"/>
        <end position="477"/>
    </location>
</feature>
<name>A0A0B4GRG2_METAF</name>
<feature type="transmembrane region" description="Helical" evidence="6">
    <location>
        <begin position="403"/>
        <end position="426"/>
    </location>
</feature>
<reference evidence="7 8" key="1">
    <citation type="journal article" date="2014" name="Proc. Natl. Acad. Sci. U.S.A.">
        <title>Trajectory and genomic determinants of fungal-pathogen speciation and host adaptation.</title>
        <authorList>
            <person name="Hu X."/>
            <person name="Xiao G."/>
            <person name="Zheng P."/>
            <person name="Shang Y."/>
            <person name="Su Y."/>
            <person name="Zhang X."/>
            <person name="Liu X."/>
            <person name="Zhan S."/>
            <person name="St Leger R.J."/>
            <person name="Wang C."/>
        </authorList>
    </citation>
    <scope>NUCLEOTIDE SEQUENCE [LARGE SCALE GENOMIC DNA]</scope>
    <source>
        <strain evidence="7 8">ARSEF 549</strain>
    </source>
</reference>
<evidence type="ECO:0000256" key="2">
    <source>
        <dbReference type="ARBA" id="ARBA00022692"/>
    </source>
</evidence>
<evidence type="ECO:0000256" key="1">
    <source>
        <dbReference type="ARBA" id="ARBA00004141"/>
    </source>
</evidence>
<evidence type="ECO:0000313" key="7">
    <source>
        <dbReference type="EMBL" id="KID70699.1"/>
    </source>
</evidence>
<dbReference type="HOGENOM" id="CLU_030884_0_0_1"/>
<evidence type="ECO:0000256" key="4">
    <source>
        <dbReference type="ARBA" id="ARBA00023136"/>
    </source>
</evidence>
<dbReference type="Pfam" id="PF05978">
    <property type="entry name" value="UNC-93"/>
    <property type="match status" value="1"/>
</dbReference>
<evidence type="ECO:0000256" key="5">
    <source>
        <dbReference type="SAM" id="MobiDB-lite"/>
    </source>
</evidence>
<dbReference type="EMBL" id="AZNF01000001">
    <property type="protein sequence ID" value="KID70699.1"/>
    <property type="molecule type" value="Genomic_DNA"/>
</dbReference>
<dbReference type="Proteomes" id="UP000031186">
    <property type="component" value="Unassembled WGS sequence"/>
</dbReference>
<proteinExistence type="predicted"/>
<dbReference type="InterPro" id="IPR010291">
    <property type="entry name" value="Ion_channel_UNC-93"/>
</dbReference>
<feature type="compositionally biased region" description="Basic and acidic residues" evidence="5">
    <location>
        <begin position="452"/>
        <end position="463"/>
    </location>
</feature>
<dbReference type="PANTHER" id="PTHR23294">
    <property type="entry name" value="ET TRANSLATION PRODUCT-RELATED"/>
    <property type="match status" value="1"/>
</dbReference>
<gene>
    <name evidence="7" type="ORF">MAN_00298</name>
</gene>
<keyword evidence="4 6" id="KW-0472">Membrane</keyword>
<feature type="transmembrane region" description="Helical" evidence="6">
    <location>
        <begin position="53"/>
        <end position="71"/>
    </location>
</feature>
<comment type="caution">
    <text evidence="7">The sequence shown here is derived from an EMBL/GenBank/DDBJ whole genome shotgun (WGS) entry which is preliminary data.</text>
</comment>
<dbReference type="SUPFAM" id="SSF103473">
    <property type="entry name" value="MFS general substrate transporter"/>
    <property type="match status" value="1"/>
</dbReference>
<feature type="transmembrane region" description="Helical" evidence="6">
    <location>
        <begin position="340"/>
        <end position="357"/>
    </location>
</feature>
<evidence type="ECO:0000313" key="8">
    <source>
        <dbReference type="Proteomes" id="UP000031186"/>
    </source>
</evidence>
<dbReference type="PANTHER" id="PTHR23294:SF59">
    <property type="entry name" value="UNC93-LIKE PROTEIN C922.05C"/>
    <property type="match status" value="1"/>
</dbReference>
<keyword evidence="2 6" id="KW-0812">Transmembrane</keyword>
<dbReference type="GO" id="GO:0016020">
    <property type="term" value="C:membrane"/>
    <property type="evidence" value="ECO:0007669"/>
    <property type="project" value="UniProtKB-SubCell"/>
</dbReference>
<dbReference type="Gene3D" id="1.20.1250.20">
    <property type="entry name" value="MFS general substrate transporter like domains"/>
    <property type="match status" value="1"/>
</dbReference>
<dbReference type="AlphaFoldDB" id="A0A0B4GRG2"/>
<feature type="compositionally biased region" description="Polar residues" evidence="5">
    <location>
        <begin position="466"/>
        <end position="477"/>
    </location>
</feature>
<feature type="transmembrane region" description="Helical" evidence="6">
    <location>
        <begin position="297"/>
        <end position="320"/>
    </location>
</feature>
<sequence length="477" mass="51053">MALPSRFSLYRPFTQNFLVGCILLCLPGIYTALTGLGAGGGQPSSADVANKTNALLYGLLALVALFGGTILNMLRPKLSLAIGSLGYPCYVGGLWYYDRSGNAWFALLAGAMLGITGGFLWTAAAYVQFSYAQEKDKGLYISTQWILRSVGAIVGSSISLGLSVGQTSPVGVSTPVYVAFIAIHTSAVLIALLLIVDPGRVVRRDGTHIAVFGEARLWPEVKGTLAVMLDRRYLFTAPAQLVCEMALALVSSVNSRYFNLRTRSVNNFAYQATQAFVPAVLVLVLDSKYIRSRRTRGLVGIAGMGTVAVGASAGLIGWLQVNRVDALRTPAGADWSDAEWPGLFVCYVLFGAVYAGYQMCVEYTLSATTNDPAVLARVAGMFKFYSAFGMMVSFVMAGEGVSFLGQITLQLVLYALGICGIVWVLVFHVQESNYFSEDNVIAPVAVEEQKRGLEAENSQHAKDVAAQNTSSVSGHRA</sequence>
<accession>A0A0B4GRG2</accession>
<dbReference type="InterPro" id="IPR036259">
    <property type="entry name" value="MFS_trans_sf"/>
</dbReference>
<organism evidence="7 8">
    <name type="scientific">Metarhizium anisopliae (strain ARSEF 549)</name>
    <dbReference type="NCBI Taxonomy" id="3151832"/>
    <lineage>
        <taxon>Eukaryota</taxon>
        <taxon>Fungi</taxon>
        <taxon>Dikarya</taxon>
        <taxon>Ascomycota</taxon>
        <taxon>Pezizomycotina</taxon>
        <taxon>Sordariomycetes</taxon>
        <taxon>Hypocreomycetidae</taxon>
        <taxon>Hypocreales</taxon>
        <taxon>Clavicipitaceae</taxon>
        <taxon>Metarhizium</taxon>
    </lineage>
</organism>
<evidence type="ECO:0000256" key="6">
    <source>
        <dbReference type="SAM" id="Phobius"/>
    </source>
</evidence>